<evidence type="ECO:0000313" key="1">
    <source>
        <dbReference type="EMBL" id="CAH9061823.1"/>
    </source>
</evidence>
<dbReference type="Proteomes" id="UP001152467">
    <property type="component" value="Unassembled WGS sequence"/>
</dbReference>
<protein>
    <submittedName>
        <fullName evidence="2">Uncharacterized protein</fullName>
    </submittedName>
</protein>
<keyword evidence="3" id="KW-1185">Reference proteome</keyword>
<evidence type="ECO:0000313" key="4">
    <source>
        <dbReference type="Proteomes" id="UP001152485"/>
    </source>
</evidence>
<sequence length="32" mass="3857">MIWGQMLEFKVPFIPANLFDVELKRKVFMSKL</sequence>
<dbReference type="EMBL" id="CAMAPC010000012">
    <property type="protein sequence ID" value="CAH9062116.1"/>
    <property type="molecule type" value="Genomic_DNA"/>
</dbReference>
<evidence type="ECO:0000313" key="3">
    <source>
        <dbReference type="Proteomes" id="UP001152467"/>
    </source>
</evidence>
<proteinExistence type="predicted"/>
<dbReference type="AlphaFoldDB" id="A0A9W4VXM9"/>
<comment type="caution">
    <text evidence="2">The sequence shown here is derived from an EMBL/GenBank/DDBJ whole genome shotgun (WGS) entry which is preliminary data.</text>
</comment>
<organism evidence="2 3">
    <name type="scientific">Pseudoalteromonas holothuriae</name>
    <dbReference type="NCBI Taxonomy" id="2963714"/>
    <lineage>
        <taxon>Bacteria</taxon>
        <taxon>Pseudomonadati</taxon>
        <taxon>Pseudomonadota</taxon>
        <taxon>Gammaproteobacteria</taxon>
        <taxon>Alteromonadales</taxon>
        <taxon>Pseudoalteromonadaceae</taxon>
        <taxon>Pseudoalteromonas</taxon>
    </lineage>
</organism>
<reference evidence="2 4" key="1">
    <citation type="submission" date="2022-07" db="EMBL/GenBank/DDBJ databases">
        <authorList>
            <person name="Criscuolo A."/>
        </authorList>
    </citation>
    <scope>NUCLEOTIDE SEQUENCE</scope>
    <source>
        <strain evidence="4">CIP 111951</strain>
        <strain evidence="2">CIP111854</strain>
        <strain evidence="1">CIP111951</strain>
    </source>
</reference>
<dbReference type="EMBL" id="CAMAPD010000012">
    <property type="protein sequence ID" value="CAH9061823.1"/>
    <property type="molecule type" value="Genomic_DNA"/>
</dbReference>
<gene>
    <name evidence="2" type="ORF">PSECIP111854_02948</name>
    <name evidence="1" type="ORF">PSECIP111951_02568</name>
</gene>
<dbReference type="Proteomes" id="UP001152485">
    <property type="component" value="Unassembled WGS sequence"/>
</dbReference>
<name>A0A9W4VXM9_9GAMM</name>
<evidence type="ECO:0000313" key="2">
    <source>
        <dbReference type="EMBL" id="CAH9062116.1"/>
    </source>
</evidence>
<accession>A0A9W4VXM9</accession>